<evidence type="ECO:0000313" key="5">
    <source>
        <dbReference type="Proteomes" id="UP001151752"/>
    </source>
</evidence>
<dbReference type="GO" id="GO:0005634">
    <property type="term" value="C:nucleus"/>
    <property type="evidence" value="ECO:0007669"/>
    <property type="project" value="UniProtKB-SubCell"/>
</dbReference>
<dbReference type="EMBL" id="JAPFFM010000008">
    <property type="protein sequence ID" value="KAJ6752658.1"/>
    <property type="molecule type" value="Genomic_DNA"/>
</dbReference>
<dbReference type="SUPFAM" id="SSF46689">
    <property type="entry name" value="Homeodomain-like"/>
    <property type="match status" value="1"/>
</dbReference>
<dbReference type="PANTHER" id="PTHR12802:SF155">
    <property type="entry name" value="DEUBIQUITINASE MYSM1"/>
    <property type="match status" value="1"/>
</dbReference>
<reference evidence="4" key="1">
    <citation type="submission" date="2022-11" db="EMBL/GenBank/DDBJ databases">
        <authorList>
            <person name="Hyden B.L."/>
            <person name="Feng K."/>
            <person name="Yates T."/>
            <person name="Jawdy S."/>
            <person name="Smart L.B."/>
            <person name="Muchero W."/>
        </authorList>
    </citation>
    <scope>NUCLEOTIDE SEQUENCE</scope>
    <source>
        <tissue evidence="4">Shoot tip</tissue>
    </source>
</reference>
<dbReference type="PROSITE" id="PS51294">
    <property type="entry name" value="HTH_MYB"/>
    <property type="match status" value="1"/>
</dbReference>
<evidence type="ECO:0000259" key="3">
    <source>
        <dbReference type="PROSITE" id="PS51294"/>
    </source>
</evidence>
<dbReference type="AlphaFoldDB" id="A0A9Q0VQE4"/>
<reference evidence="4" key="2">
    <citation type="journal article" date="2023" name="Int. J. Mol. Sci.">
        <title>De Novo Assembly and Annotation of 11 Diverse Shrub Willow (Salix) Genomes Reveals Novel Gene Organization in Sex-Linked Regions.</title>
        <authorList>
            <person name="Hyden B."/>
            <person name="Feng K."/>
            <person name="Yates T.B."/>
            <person name="Jawdy S."/>
            <person name="Cereghino C."/>
            <person name="Smart L.B."/>
            <person name="Muchero W."/>
        </authorList>
    </citation>
    <scope>NUCLEOTIDE SEQUENCE</scope>
    <source>
        <tissue evidence="4">Shoot tip</tissue>
    </source>
</reference>
<evidence type="ECO:0000256" key="1">
    <source>
        <dbReference type="ARBA" id="ARBA00004123"/>
    </source>
</evidence>
<name>A0A9Q0VQE4_9ROSI</name>
<dbReference type="Proteomes" id="UP001151752">
    <property type="component" value="Unassembled WGS sequence"/>
</dbReference>
<accession>A0A9Q0VQE4</accession>
<dbReference type="InterPro" id="IPR009057">
    <property type="entry name" value="Homeodomain-like_sf"/>
</dbReference>
<evidence type="ECO:0000256" key="2">
    <source>
        <dbReference type="ARBA" id="ARBA00023242"/>
    </source>
</evidence>
<keyword evidence="2" id="KW-0539">Nucleus</keyword>
<proteinExistence type="predicted"/>
<comment type="caution">
    <text evidence="4">The sequence shown here is derived from an EMBL/GenBank/DDBJ whole genome shotgun (WGS) entry which is preliminary data.</text>
</comment>
<keyword evidence="5" id="KW-1185">Reference proteome</keyword>
<protein>
    <submittedName>
        <fullName evidence="4">SWI/SNF COMPLEX-RELATED</fullName>
    </submittedName>
</protein>
<dbReference type="PANTHER" id="PTHR12802">
    <property type="entry name" value="SWI/SNF COMPLEX-RELATED"/>
    <property type="match status" value="1"/>
</dbReference>
<gene>
    <name evidence="4" type="ORF">OIU74_027472</name>
</gene>
<evidence type="ECO:0000313" key="4">
    <source>
        <dbReference type="EMBL" id="KAJ6752658.1"/>
    </source>
</evidence>
<dbReference type="InterPro" id="IPR017930">
    <property type="entry name" value="Myb_dom"/>
</dbReference>
<organism evidence="4 5">
    <name type="scientific">Salix koriyanagi</name>
    <dbReference type="NCBI Taxonomy" id="2511006"/>
    <lineage>
        <taxon>Eukaryota</taxon>
        <taxon>Viridiplantae</taxon>
        <taxon>Streptophyta</taxon>
        <taxon>Embryophyta</taxon>
        <taxon>Tracheophyta</taxon>
        <taxon>Spermatophyta</taxon>
        <taxon>Magnoliopsida</taxon>
        <taxon>eudicotyledons</taxon>
        <taxon>Gunneridae</taxon>
        <taxon>Pentapetalae</taxon>
        <taxon>rosids</taxon>
        <taxon>fabids</taxon>
        <taxon>Malpighiales</taxon>
        <taxon>Salicaceae</taxon>
        <taxon>Saliceae</taxon>
        <taxon>Salix</taxon>
    </lineage>
</organism>
<feature type="domain" description="HTH myb-type" evidence="3">
    <location>
        <begin position="70"/>
        <end position="96"/>
    </location>
</feature>
<dbReference type="CDD" id="cd00167">
    <property type="entry name" value="SANT"/>
    <property type="match status" value="1"/>
</dbReference>
<comment type="subcellular location">
    <subcellularLocation>
        <location evidence="1">Nucleus</location>
    </subcellularLocation>
</comment>
<dbReference type="InterPro" id="IPR001005">
    <property type="entry name" value="SANT/Myb"/>
</dbReference>
<sequence length="110" mass="12119">MAIQDQCGGTRPDLALQAGNGILPSGTLQNATGHQLKEQFSCGSDYSPKARKPYTITKQRERWTEEEHKKRIEEHVGTKTAVQIRSHAQKFFSKVVRESGGSNTSCSGTN</sequence>